<dbReference type="STRING" id="39966.A0A369J041"/>
<feature type="compositionally biased region" description="Polar residues" evidence="1">
    <location>
        <begin position="24"/>
        <end position="45"/>
    </location>
</feature>
<dbReference type="EMBL" id="LUEZ02000181">
    <property type="protein sequence ID" value="RDB15369.1"/>
    <property type="molecule type" value="Genomic_DNA"/>
</dbReference>
<dbReference type="Pfam" id="PF04081">
    <property type="entry name" value="DNA_pol_delta_4"/>
    <property type="match status" value="1"/>
</dbReference>
<gene>
    <name evidence="2" type="primary">POLD4</name>
    <name evidence="2" type="ORF">Hypma_004667</name>
</gene>
<feature type="compositionally biased region" description="Low complexity" evidence="1">
    <location>
        <begin position="1"/>
        <end position="15"/>
    </location>
</feature>
<accession>A0A369J041</accession>
<dbReference type="OrthoDB" id="337486at2759"/>
<dbReference type="GO" id="GO:0000731">
    <property type="term" value="P:DNA synthesis involved in DNA repair"/>
    <property type="evidence" value="ECO:0007669"/>
    <property type="project" value="InterPro"/>
</dbReference>
<feature type="compositionally biased region" description="Basic and acidic residues" evidence="1">
    <location>
        <begin position="119"/>
        <end position="129"/>
    </location>
</feature>
<name>A0A369J041_HYPMA</name>
<evidence type="ECO:0000256" key="1">
    <source>
        <dbReference type="SAM" id="MobiDB-lite"/>
    </source>
</evidence>
<dbReference type="FunCoup" id="A0A369J041">
    <property type="interactions" value="76"/>
</dbReference>
<protein>
    <submittedName>
        <fullName evidence="2">DNA polymerase delta subunit 4</fullName>
    </submittedName>
</protein>
<dbReference type="PANTHER" id="PTHR14303">
    <property type="entry name" value="DNA POLYMERASE DELTA SUBUNIT 4"/>
    <property type="match status" value="1"/>
</dbReference>
<keyword evidence="3" id="KW-1185">Reference proteome</keyword>
<dbReference type="InterPro" id="IPR007218">
    <property type="entry name" value="DNA_pol_delta_4"/>
</dbReference>
<organism evidence="2 3">
    <name type="scientific">Hypsizygus marmoreus</name>
    <name type="common">White beech mushroom</name>
    <name type="synonym">Agaricus marmoreus</name>
    <dbReference type="NCBI Taxonomy" id="39966"/>
    <lineage>
        <taxon>Eukaryota</taxon>
        <taxon>Fungi</taxon>
        <taxon>Dikarya</taxon>
        <taxon>Basidiomycota</taxon>
        <taxon>Agaricomycotina</taxon>
        <taxon>Agaricomycetes</taxon>
        <taxon>Agaricomycetidae</taxon>
        <taxon>Agaricales</taxon>
        <taxon>Tricholomatineae</taxon>
        <taxon>Lyophyllaceae</taxon>
        <taxon>Hypsizygus</taxon>
    </lineage>
</organism>
<dbReference type="GO" id="GO:0043625">
    <property type="term" value="C:delta DNA polymerase complex"/>
    <property type="evidence" value="ECO:0007669"/>
    <property type="project" value="TreeGrafter"/>
</dbReference>
<dbReference type="InParanoid" id="A0A369J041"/>
<dbReference type="GO" id="GO:0006261">
    <property type="term" value="P:DNA-templated DNA replication"/>
    <property type="evidence" value="ECO:0007669"/>
    <property type="project" value="TreeGrafter"/>
</dbReference>
<feature type="compositionally biased region" description="Acidic residues" evidence="1">
    <location>
        <begin position="59"/>
        <end position="77"/>
    </location>
</feature>
<feature type="region of interest" description="Disordered" evidence="1">
    <location>
        <begin position="1"/>
        <end position="129"/>
    </location>
</feature>
<evidence type="ECO:0000313" key="2">
    <source>
        <dbReference type="EMBL" id="RDB15369.1"/>
    </source>
</evidence>
<comment type="caution">
    <text evidence="2">The sequence shown here is derived from an EMBL/GenBank/DDBJ whole genome shotgun (WGS) entry which is preliminary data.</text>
</comment>
<dbReference type="GO" id="GO:0003887">
    <property type="term" value="F:DNA-directed DNA polymerase activity"/>
    <property type="evidence" value="ECO:0007669"/>
    <property type="project" value="TreeGrafter"/>
</dbReference>
<dbReference type="PANTHER" id="PTHR14303:SF0">
    <property type="entry name" value="DNA POLYMERASE DELTA SUBUNIT 4"/>
    <property type="match status" value="1"/>
</dbReference>
<reference evidence="2" key="1">
    <citation type="submission" date="2018-04" db="EMBL/GenBank/DDBJ databases">
        <title>Whole genome sequencing of Hypsizygus marmoreus.</title>
        <authorList>
            <person name="Choi I.-G."/>
            <person name="Min B."/>
            <person name="Kim J.-G."/>
            <person name="Kim S."/>
            <person name="Oh Y.-L."/>
            <person name="Kong W.-S."/>
            <person name="Park H."/>
            <person name="Jeong J."/>
            <person name="Song E.-S."/>
        </authorList>
    </citation>
    <scope>NUCLEOTIDE SEQUENCE [LARGE SCALE GENOMIC DNA]</scope>
    <source>
        <strain evidence="2">51987-8</strain>
    </source>
</reference>
<evidence type="ECO:0000313" key="3">
    <source>
        <dbReference type="Proteomes" id="UP000076154"/>
    </source>
</evidence>
<dbReference type="Proteomes" id="UP000076154">
    <property type="component" value="Unassembled WGS sequence"/>
</dbReference>
<dbReference type="AlphaFoldDB" id="A0A369J041"/>
<proteinExistence type="predicted"/>
<sequence length="218" mass="24450">MATKSSAKSKSAASSQLKQGKLSFASSKRTASTNNEKAKKTSQSKVVKAPQKIASPESSSEDVDVDDIEVTSSEEEVVEQKKEGRAPPTTQTKTRKAVEEKPTKPTPVLQPKPSQDNVQRPELDEKDPRWRQQYAVAREKMGYLHPIHAEGQNKVHEILRVFDMSYEYGPCVGVSRLERWERAAALGLNPPKEIREILETKEGHEKTEYSQSVLYTEV</sequence>